<dbReference type="EMBL" id="JAABLQ010000001">
    <property type="protein sequence ID" value="NBN78047.1"/>
    <property type="molecule type" value="Genomic_DNA"/>
</dbReference>
<evidence type="ECO:0008006" key="5">
    <source>
        <dbReference type="Google" id="ProtNLM"/>
    </source>
</evidence>
<protein>
    <recommendedName>
        <fullName evidence="5">Sel1 repeat family protein</fullName>
    </recommendedName>
</protein>
<dbReference type="Pfam" id="PF08238">
    <property type="entry name" value="Sel1"/>
    <property type="match status" value="9"/>
</dbReference>
<comment type="caution">
    <text evidence="3">The sequence shown here is derived from an EMBL/GenBank/DDBJ whole genome shotgun (WGS) entry which is preliminary data.</text>
</comment>
<evidence type="ECO:0000256" key="1">
    <source>
        <dbReference type="SAM" id="MobiDB-lite"/>
    </source>
</evidence>
<dbReference type="InterPro" id="IPR006597">
    <property type="entry name" value="Sel1-like"/>
</dbReference>
<feature type="signal peptide" evidence="2">
    <location>
        <begin position="1"/>
        <end position="26"/>
    </location>
</feature>
<dbReference type="InterPro" id="IPR011990">
    <property type="entry name" value="TPR-like_helical_dom_sf"/>
</dbReference>
<keyword evidence="4" id="KW-1185">Reference proteome</keyword>
<dbReference type="RefSeq" id="WP_161708225.1">
    <property type="nucleotide sequence ID" value="NZ_JAABLQ010000001.1"/>
</dbReference>
<dbReference type="PANTHER" id="PTHR11102:SF160">
    <property type="entry name" value="ERAD-ASSOCIATED E3 UBIQUITIN-PROTEIN LIGASE COMPONENT HRD3"/>
    <property type="match status" value="1"/>
</dbReference>
<dbReference type="SMART" id="SM00671">
    <property type="entry name" value="SEL1"/>
    <property type="match status" value="10"/>
</dbReference>
<feature type="chain" id="PRO_5031482225" description="Sel1 repeat family protein" evidence="2">
    <location>
        <begin position="27"/>
        <end position="596"/>
    </location>
</feature>
<dbReference type="PANTHER" id="PTHR11102">
    <property type="entry name" value="SEL-1-LIKE PROTEIN"/>
    <property type="match status" value="1"/>
</dbReference>
<gene>
    <name evidence="3" type="ORF">GWI72_07185</name>
</gene>
<sequence>MSLQRLAISFAISAPLLMGTALPTLAQTTQTAEPPQGSQTSPAPQKPASVSELRKVLQDGGSQEAITSALQQLQARADQGDRNALHVLGDYLSRNASSGEDREKAIDLLTKAGQAGNSWSYVRLGDVFSQGAGVERDAARAFGYYSAAADGGNKVAQLAVARALIAGDGVATDVERGLALLTGLAEEGDRNALLALGDLYSRGTTVPLDGARAVDYLTRAAEAGNTAAHTRLGEIYRDGIGVPVDPARSLAAFQAAQASGAATADLRLAEAALWGVGETQDVEKGVRLLREQASAGNIGAMLLLSEVLLRGELVAANVADGMKLLEDAAAKGNVTATLRLAEAYRTGAYVKRDTAKALQLSESAAAAGNPAALLDLARGHMDGEFGRLSNRAKAAAYLKQAEEMNVPAATVLAADWMLRGQGMRMDVAGALAKLEKAATAGNADAARRLITLYRSGSGKMLKPNPVKARAALSAYAPLLGATFVTREELFISAVAAASRAEFAALAEAFKAAPQQTRVSLLTTLRWSNANAFVYLVQDELQTRGLYKGPLNGLLTRDTIRAIGTLCDAGPSGERCRQGPLTGDAARLIAVRVAAGA</sequence>
<dbReference type="SUPFAM" id="SSF81901">
    <property type="entry name" value="HCP-like"/>
    <property type="match status" value="3"/>
</dbReference>
<proteinExistence type="predicted"/>
<evidence type="ECO:0000313" key="3">
    <source>
        <dbReference type="EMBL" id="NBN78047.1"/>
    </source>
</evidence>
<keyword evidence="2" id="KW-0732">Signal</keyword>
<evidence type="ECO:0000313" key="4">
    <source>
        <dbReference type="Proteomes" id="UP000586722"/>
    </source>
</evidence>
<dbReference type="Proteomes" id="UP000586722">
    <property type="component" value="Unassembled WGS sequence"/>
</dbReference>
<feature type="region of interest" description="Disordered" evidence="1">
    <location>
        <begin position="28"/>
        <end position="49"/>
    </location>
</feature>
<dbReference type="Gene3D" id="1.25.40.10">
    <property type="entry name" value="Tetratricopeptide repeat domain"/>
    <property type="match status" value="1"/>
</dbReference>
<evidence type="ECO:0000256" key="2">
    <source>
        <dbReference type="SAM" id="SignalP"/>
    </source>
</evidence>
<name>A0A7X5J7Z9_9HYPH</name>
<dbReference type="AlphaFoldDB" id="A0A7X5J7Z9"/>
<organism evidence="3 4">
    <name type="scientific">Pannonibacter tanglangensis</name>
    <dbReference type="NCBI Taxonomy" id="2750084"/>
    <lineage>
        <taxon>Bacteria</taxon>
        <taxon>Pseudomonadati</taxon>
        <taxon>Pseudomonadota</taxon>
        <taxon>Alphaproteobacteria</taxon>
        <taxon>Hyphomicrobiales</taxon>
        <taxon>Stappiaceae</taxon>
        <taxon>Pannonibacter</taxon>
    </lineage>
</organism>
<accession>A0A7X5J7Z9</accession>
<dbReference type="InterPro" id="IPR050767">
    <property type="entry name" value="Sel1_AlgK"/>
</dbReference>
<reference evidence="4" key="1">
    <citation type="submission" date="2020-01" db="EMBL/GenBank/DDBJ databases">
        <authorList>
            <person name="Fang Y."/>
            <person name="Sun R."/>
            <person name="Nie L."/>
            <person name="He J."/>
            <person name="Hao L."/>
            <person name="Wang L."/>
            <person name="Su S."/>
            <person name="Lv E."/>
            <person name="Zhang Z."/>
            <person name="Xie R."/>
            <person name="Liu H."/>
        </authorList>
    </citation>
    <scope>NUCLEOTIDE SEQUENCE [LARGE SCALE GENOMIC DNA]</scope>
    <source>
        <strain evidence="4">XCT-53</strain>
    </source>
</reference>